<sequence>MKRKIAMVGLSITLLFTACHNKQEDTSTAKGNQEEADVVVIEESKPKKPEFIDITISAVGDIIVHSPQLTAQYFDDTYCFKNNFEFVKPYLQSADLMLGNLEITFGGSDLGYAGYPMFNTPDALAKALKQAGFHGLATSNNHTLDTGKAGVIRTIDVVKENSLIPFGTRRNTEEQSFSIIDIKGVKVGLSAFTYETPRYGDFKTINAIPIPKDTEALIDTFSYEYLDEDLLKMKNRVEEMRANGAEVICFYLHWGHEYHKKPNPYQKKIAYELAEYGVDIIFGSHPHVLQPIEIIEAEENGKSNSTLVVYSLGNFLSNQRYEYLNNRSTEDGLIINVTLRKNLLNNDIQFNKISFVPTWVHKYRKNGRAVYEIIPLLDVLENKEEYNLISNDSIWRAENSKASTVAIIEDELNGVTAETPLYQKERYNYWHQYKLN</sequence>
<dbReference type="CDD" id="cd07381">
    <property type="entry name" value="MPP_CapA"/>
    <property type="match status" value="1"/>
</dbReference>
<evidence type="ECO:0000313" key="4">
    <source>
        <dbReference type="Proteomes" id="UP000432715"/>
    </source>
</evidence>
<organism evidence="3 4">
    <name type="scientific">Alkaliphilus pronyensis</name>
    <dbReference type="NCBI Taxonomy" id="1482732"/>
    <lineage>
        <taxon>Bacteria</taxon>
        <taxon>Bacillati</taxon>
        <taxon>Bacillota</taxon>
        <taxon>Clostridia</taxon>
        <taxon>Peptostreptococcales</taxon>
        <taxon>Natronincolaceae</taxon>
        <taxon>Alkaliphilus</taxon>
    </lineage>
</organism>
<dbReference type="PANTHER" id="PTHR33393:SF12">
    <property type="entry name" value="CAPSULE BIOSYNTHESIS PROTEIN CAPA"/>
    <property type="match status" value="1"/>
</dbReference>
<evidence type="ECO:0000313" key="3">
    <source>
        <dbReference type="EMBL" id="KAB3535331.1"/>
    </source>
</evidence>
<evidence type="ECO:0000259" key="2">
    <source>
        <dbReference type="SMART" id="SM00854"/>
    </source>
</evidence>
<evidence type="ECO:0000256" key="1">
    <source>
        <dbReference type="ARBA" id="ARBA00005662"/>
    </source>
</evidence>
<keyword evidence="4" id="KW-1185">Reference proteome</keyword>
<dbReference type="InterPro" id="IPR052169">
    <property type="entry name" value="CW_Biosynth-Accessory"/>
</dbReference>
<name>A0A6I0FGI0_9FIRM</name>
<dbReference type="AlphaFoldDB" id="A0A6I0FGI0"/>
<reference evidence="3 4" key="1">
    <citation type="submission" date="2019-10" db="EMBL/GenBank/DDBJ databases">
        <title>Alkaliphilus serpentinus sp. nov. and Alkaliphilus pronyensis sp. nov., two novel anaerobic alkaliphilic species isolated from the serpentinized-hosted hydrothermal field of the Prony Bay (New Caledonia).</title>
        <authorList>
            <person name="Postec A."/>
        </authorList>
    </citation>
    <scope>NUCLEOTIDE SEQUENCE [LARGE SCALE GENOMIC DNA]</scope>
    <source>
        <strain evidence="3 4">LacV</strain>
    </source>
</reference>
<dbReference type="InterPro" id="IPR019079">
    <property type="entry name" value="Capsule_synth_CapA"/>
</dbReference>
<dbReference type="PROSITE" id="PS51257">
    <property type="entry name" value="PROKAR_LIPOPROTEIN"/>
    <property type="match status" value="1"/>
</dbReference>
<dbReference type="EMBL" id="WBZC01000022">
    <property type="protein sequence ID" value="KAB3535331.1"/>
    <property type="molecule type" value="Genomic_DNA"/>
</dbReference>
<dbReference type="SUPFAM" id="SSF56300">
    <property type="entry name" value="Metallo-dependent phosphatases"/>
    <property type="match status" value="1"/>
</dbReference>
<gene>
    <name evidence="3" type="ORF">F8154_06995</name>
</gene>
<dbReference type="Gene3D" id="3.60.21.10">
    <property type="match status" value="1"/>
</dbReference>
<proteinExistence type="inferred from homology"/>
<feature type="domain" description="Capsule synthesis protein CapA" evidence="2">
    <location>
        <begin position="55"/>
        <end position="319"/>
    </location>
</feature>
<dbReference type="OrthoDB" id="9810906at2"/>
<comment type="caution">
    <text evidence="3">The sequence shown here is derived from an EMBL/GenBank/DDBJ whole genome shotgun (WGS) entry which is preliminary data.</text>
</comment>
<comment type="similarity">
    <text evidence="1">Belongs to the CapA family.</text>
</comment>
<dbReference type="RefSeq" id="WP_151860894.1">
    <property type="nucleotide sequence ID" value="NZ_WBZC01000022.1"/>
</dbReference>
<accession>A0A6I0FGI0</accession>
<dbReference type="Pfam" id="PF09587">
    <property type="entry name" value="PGA_cap"/>
    <property type="match status" value="1"/>
</dbReference>
<dbReference type="Proteomes" id="UP000432715">
    <property type="component" value="Unassembled WGS sequence"/>
</dbReference>
<dbReference type="PANTHER" id="PTHR33393">
    <property type="entry name" value="POLYGLUTAMINE SYNTHESIS ACCESSORY PROTEIN RV0574C-RELATED"/>
    <property type="match status" value="1"/>
</dbReference>
<dbReference type="InterPro" id="IPR029052">
    <property type="entry name" value="Metallo-depent_PP-like"/>
</dbReference>
<protein>
    <submittedName>
        <fullName evidence="3">CapA family protein</fullName>
    </submittedName>
</protein>
<dbReference type="SMART" id="SM00854">
    <property type="entry name" value="PGA_cap"/>
    <property type="match status" value="1"/>
</dbReference>